<name>A0A8T1WLK2_9STRA</name>
<accession>A0A8T1WLK2</accession>
<evidence type="ECO:0000313" key="1">
    <source>
        <dbReference type="EMBL" id="KAG7394185.1"/>
    </source>
</evidence>
<dbReference type="OrthoDB" id="123950at2759"/>
<evidence type="ECO:0000313" key="2">
    <source>
        <dbReference type="Proteomes" id="UP000693981"/>
    </source>
</evidence>
<dbReference type="Proteomes" id="UP000693981">
    <property type="component" value="Unassembled WGS sequence"/>
</dbReference>
<sequence length="375" mass="41106">MEGLFNTMDEEEAGQFMENSLKQFWENGYMILPSAIESSIIQNALNKIMAGDPDVTTDSQSPLEFRKIFLKVNETFDDKRLQAPLPKGFAELKRFGKKLVKAFNMRWKPGHWVVLKSLPGGEEQDPHRDFCNQQACPSSGGLSEDGAGRVQLVGVIVHRCHILESTLGITQRAAALVEATIISEVDIAKIDAVTNGTAANKALVLDTNLNVSGVHALSASELTGAAQASKALIVDENRDIDNIHALTADELTETLQSRDQPLIHSVGVLDSLDVAGDVTVGYQARHRCTRQPHTLPLEIGCVPYTFTGSYAYGNDANAHGQGTRANYSLRADGRILVTGDIEVMSDRRLKMNIANLDPAYAKKFVKTTEPVRFNW</sequence>
<keyword evidence="2" id="KW-1185">Reference proteome</keyword>
<proteinExistence type="predicted"/>
<gene>
    <name evidence="1" type="ORF">PHYBOEH_005579</name>
</gene>
<organism evidence="1 2">
    <name type="scientific">Phytophthora boehmeriae</name>
    <dbReference type="NCBI Taxonomy" id="109152"/>
    <lineage>
        <taxon>Eukaryota</taxon>
        <taxon>Sar</taxon>
        <taxon>Stramenopiles</taxon>
        <taxon>Oomycota</taxon>
        <taxon>Peronosporomycetes</taxon>
        <taxon>Peronosporales</taxon>
        <taxon>Peronosporaceae</taxon>
        <taxon>Phytophthora</taxon>
    </lineage>
</organism>
<dbReference type="AlphaFoldDB" id="A0A8T1WLK2"/>
<reference evidence="1" key="1">
    <citation type="submission" date="2021-02" db="EMBL/GenBank/DDBJ databases">
        <authorList>
            <person name="Palmer J.M."/>
        </authorList>
    </citation>
    <scope>NUCLEOTIDE SEQUENCE</scope>
    <source>
        <strain evidence="1">SCRP23</strain>
    </source>
</reference>
<dbReference type="EMBL" id="JAGDFL010000292">
    <property type="protein sequence ID" value="KAG7394185.1"/>
    <property type="molecule type" value="Genomic_DNA"/>
</dbReference>
<protein>
    <submittedName>
        <fullName evidence="1">Uncharacterized protein</fullName>
    </submittedName>
</protein>
<comment type="caution">
    <text evidence="1">The sequence shown here is derived from an EMBL/GenBank/DDBJ whole genome shotgun (WGS) entry which is preliminary data.</text>
</comment>